<evidence type="ECO:0000256" key="2">
    <source>
        <dbReference type="ARBA" id="ARBA00004170"/>
    </source>
</evidence>
<keyword evidence="5 13" id="KW-0963">Cytoplasm</keyword>
<dbReference type="FunFam" id="3.40.1090.10:FF:000002">
    <property type="entry name" value="Phospholipase A2"/>
    <property type="match status" value="1"/>
</dbReference>
<feature type="domain" description="PLA2c" evidence="15">
    <location>
        <begin position="151"/>
        <end position="699"/>
    </location>
</feature>
<keyword evidence="17" id="KW-1185">Reference proteome</keyword>
<evidence type="ECO:0000256" key="1">
    <source>
        <dbReference type="ARBA" id="ARBA00001913"/>
    </source>
</evidence>
<keyword evidence="7 12" id="KW-0378">Hydrolase</keyword>
<reference evidence="16" key="1">
    <citation type="submission" date="2025-08" db="UniProtKB">
        <authorList>
            <consortium name="Ensembl"/>
        </authorList>
    </citation>
    <scope>IDENTIFICATION</scope>
</reference>
<organism evidence="16 17">
    <name type="scientific">Buteo japonicus</name>
    <dbReference type="NCBI Taxonomy" id="224669"/>
    <lineage>
        <taxon>Eukaryota</taxon>
        <taxon>Metazoa</taxon>
        <taxon>Chordata</taxon>
        <taxon>Craniata</taxon>
        <taxon>Vertebrata</taxon>
        <taxon>Euteleostomi</taxon>
        <taxon>Archelosauria</taxon>
        <taxon>Archosauria</taxon>
        <taxon>Dinosauria</taxon>
        <taxon>Saurischia</taxon>
        <taxon>Theropoda</taxon>
        <taxon>Coelurosauria</taxon>
        <taxon>Aves</taxon>
        <taxon>Neognathae</taxon>
        <taxon>Neoaves</taxon>
        <taxon>Telluraves</taxon>
        <taxon>Accipitrimorphae</taxon>
        <taxon>Accipitriformes</taxon>
        <taxon>Accipitridae</taxon>
        <taxon>Accipitrinae</taxon>
        <taxon>Buteo</taxon>
    </lineage>
</organism>
<dbReference type="GO" id="GO:0046475">
    <property type="term" value="P:glycerophospholipid catabolic process"/>
    <property type="evidence" value="ECO:0007669"/>
    <property type="project" value="TreeGrafter"/>
</dbReference>
<dbReference type="Gene3D" id="3.40.1090.10">
    <property type="entry name" value="Cytosolic phospholipase A2 catalytic domain"/>
    <property type="match status" value="1"/>
</dbReference>
<evidence type="ECO:0000256" key="12">
    <source>
        <dbReference type="PROSITE-ProRule" id="PRU00555"/>
    </source>
</evidence>
<dbReference type="Proteomes" id="UP000694555">
    <property type="component" value="Unplaced"/>
</dbReference>
<keyword evidence="8 13" id="KW-0106">Calcium</keyword>
<dbReference type="InterPro" id="IPR016035">
    <property type="entry name" value="Acyl_Trfase/lysoPLipase"/>
</dbReference>
<dbReference type="SUPFAM" id="SSF49562">
    <property type="entry name" value="C2 domain (Calcium/lipid-binding domain, CaLB)"/>
    <property type="match status" value="1"/>
</dbReference>
<evidence type="ECO:0000256" key="3">
    <source>
        <dbReference type="ARBA" id="ARBA00004514"/>
    </source>
</evidence>
<evidence type="ECO:0000256" key="10">
    <source>
        <dbReference type="ARBA" id="ARBA00023098"/>
    </source>
</evidence>
<comment type="cofactor">
    <cofactor evidence="1">
        <name>Ca(2+)</name>
        <dbReference type="ChEBI" id="CHEBI:29108"/>
    </cofactor>
</comment>
<evidence type="ECO:0000313" key="17">
    <source>
        <dbReference type="Proteomes" id="UP000694555"/>
    </source>
</evidence>
<dbReference type="Ensembl" id="ENSBJAT00000014557.1">
    <property type="protein sequence ID" value="ENSBJAP00000014171.1"/>
    <property type="gene ID" value="ENSBJAG00000009428.1"/>
</dbReference>
<evidence type="ECO:0000256" key="7">
    <source>
        <dbReference type="ARBA" id="ARBA00022801"/>
    </source>
</evidence>
<dbReference type="PANTHER" id="PTHR10728">
    <property type="entry name" value="CYTOSOLIC PHOSPHOLIPASE A2"/>
    <property type="match status" value="1"/>
</dbReference>
<evidence type="ECO:0000256" key="11">
    <source>
        <dbReference type="ARBA" id="ARBA00023136"/>
    </source>
</evidence>
<evidence type="ECO:0000256" key="13">
    <source>
        <dbReference type="RuleBase" id="RU362102"/>
    </source>
</evidence>
<dbReference type="InterPro" id="IPR002642">
    <property type="entry name" value="LysoPLipase_cat_dom"/>
</dbReference>
<accession>A0A8C0BB42</accession>
<comment type="catalytic activity">
    <reaction evidence="13">
        <text>a 1,2-diacyl-sn-glycero-3-phosphocholine + H2O = a 1-acyl-sn-glycero-3-phosphocholine + a fatty acid + H(+)</text>
        <dbReference type="Rhea" id="RHEA:15801"/>
        <dbReference type="ChEBI" id="CHEBI:15377"/>
        <dbReference type="ChEBI" id="CHEBI:15378"/>
        <dbReference type="ChEBI" id="CHEBI:28868"/>
        <dbReference type="ChEBI" id="CHEBI:57643"/>
        <dbReference type="ChEBI" id="CHEBI:58168"/>
        <dbReference type="EC" id="3.1.1.4"/>
    </reaction>
</comment>
<dbReference type="FunFam" id="2.60.40.150:FF:000030">
    <property type="entry name" value="Phospholipase A2"/>
    <property type="match status" value="1"/>
</dbReference>
<dbReference type="Pfam" id="PF00168">
    <property type="entry name" value="C2"/>
    <property type="match status" value="1"/>
</dbReference>
<evidence type="ECO:0000256" key="5">
    <source>
        <dbReference type="ARBA" id="ARBA00022490"/>
    </source>
</evidence>
<dbReference type="SMART" id="SM00239">
    <property type="entry name" value="C2"/>
    <property type="match status" value="1"/>
</dbReference>
<evidence type="ECO:0000256" key="4">
    <source>
        <dbReference type="ARBA" id="ARBA00013278"/>
    </source>
</evidence>
<dbReference type="SMART" id="SM00022">
    <property type="entry name" value="PLAc"/>
    <property type="match status" value="1"/>
</dbReference>
<comment type="domain">
    <text evidence="13">The N-terminal C2 domain associates with lipid membranes upon calcium binding.</text>
</comment>
<dbReference type="CDD" id="cd04036">
    <property type="entry name" value="C2_cPLA2"/>
    <property type="match status" value="1"/>
</dbReference>
<dbReference type="AlphaFoldDB" id="A0A8C0BB42"/>
<dbReference type="Pfam" id="PF01735">
    <property type="entry name" value="PLA2_B"/>
    <property type="match status" value="1"/>
</dbReference>
<dbReference type="PROSITE" id="PS50004">
    <property type="entry name" value="C2"/>
    <property type="match status" value="1"/>
</dbReference>
<dbReference type="EC" id="3.1.1.4" evidence="4 13"/>
<keyword evidence="6 13" id="KW-0479">Metal-binding</keyword>
<dbReference type="Gene3D" id="2.60.40.150">
    <property type="entry name" value="C2 domain"/>
    <property type="match status" value="1"/>
</dbReference>
<dbReference type="PANTHER" id="PTHR10728:SF32">
    <property type="entry name" value="CYTOSOLIC PHOSPHOLIPASE A2 BETA"/>
    <property type="match status" value="1"/>
</dbReference>
<sequence length="699" mass="81114">MLSVRIIQAKNIKSRDLLTASDCYVRLWLPSALNGKLQTKTIKNSDNPVWNETFYFRIQREVENILELAVCDEDPLTKDDMQFTVLFNVARIRPGETLRETFALKSEVRTENTGRDWQDLIVHIGFHVKWGLGLYKHISLCIVINISSKQISFTEKLDVRLGYDLCREEQEFLQKRKRVVAGALKRVLHLERDLHGHEVPVIAVMATGGGLRAMSAMFGHLLALQKLHLLDCVTYITGASGSTWTLADLYEHADWSQKTLEGPLKAVKEQVTKCKLNLMSIEHLKYYHKELAERAKAGHVSSFTTLWSLVQEMFLHERPRKYKLTDQRKALEHGQNPLPFYAVLNVKEEKFSTFEFREWAEFSPYEVAIPKYGASIRSEYFDSEFFMGRRVKKLPESRICYLEGLWTNIFTRNLLDGLYWSSNSNEFWERWAKDMVDIDKHSPEDDVTIIEPPSCLSGKLYEMFQDIMTKRPLLGKSYNFLRGLEFHKDYIHQKKFIEWKDTVLDSFPNNLTPLQKYLCLIDVGYFINTSGAALFKPERNVDVIISLDYGLGNVFKQLEMTYKYCKIQKIPFPKVEISKEEEKNPKECYVFSDAEDPRAPIVIHFPLVNDTFKEFKEPGVKRCLSEMEAGKVNLENNCSPYYLIRLIYSSENFDKLVNLSKYNILNNKDLLLQAIRSAVERRRSSRTGNLPSHSGAGYP</sequence>
<comment type="subcellular location">
    <subcellularLocation>
        <location evidence="3">Cytoplasm</location>
        <location evidence="3">Cytosol</location>
    </subcellularLocation>
    <subcellularLocation>
        <location evidence="2">Membrane</location>
        <topology evidence="2">Peripheral membrane protein</topology>
    </subcellularLocation>
</comment>
<dbReference type="GO" id="GO:0016020">
    <property type="term" value="C:membrane"/>
    <property type="evidence" value="ECO:0007669"/>
    <property type="project" value="UniProtKB-SubCell"/>
</dbReference>
<protein>
    <recommendedName>
        <fullName evidence="4 13">Phospholipase A2</fullName>
        <ecNumber evidence="4 13">3.1.1.4</ecNumber>
    </recommendedName>
</protein>
<dbReference type="GO" id="GO:0005509">
    <property type="term" value="F:calcium ion binding"/>
    <property type="evidence" value="ECO:0007669"/>
    <property type="project" value="InterPro"/>
</dbReference>
<keyword evidence="9 12" id="KW-0442">Lipid degradation</keyword>
<proteinExistence type="predicted"/>
<dbReference type="SUPFAM" id="SSF52151">
    <property type="entry name" value="FabD/lysophospholipase-like"/>
    <property type="match status" value="1"/>
</dbReference>
<evidence type="ECO:0000313" key="16">
    <source>
        <dbReference type="Ensembl" id="ENSBJAP00000014171.1"/>
    </source>
</evidence>
<dbReference type="PROSITE" id="PS51210">
    <property type="entry name" value="PLA2C"/>
    <property type="match status" value="1"/>
</dbReference>
<name>A0A8C0BB42_9AVES</name>
<dbReference type="InterPro" id="IPR041847">
    <property type="entry name" value="C2_cPLA2"/>
</dbReference>
<keyword evidence="11" id="KW-0472">Membrane</keyword>
<dbReference type="InterPro" id="IPR035892">
    <property type="entry name" value="C2_domain_sf"/>
</dbReference>
<reference evidence="16" key="2">
    <citation type="submission" date="2025-09" db="UniProtKB">
        <authorList>
            <consortium name="Ensembl"/>
        </authorList>
    </citation>
    <scope>IDENTIFICATION</scope>
</reference>
<dbReference type="GO" id="GO:0005829">
    <property type="term" value="C:cytosol"/>
    <property type="evidence" value="ECO:0007669"/>
    <property type="project" value="UniProtKB-SubCell"/>
</dbReference>
<evidence type="ECO:0000259" key="14">
    <source>
        <dbReference type="PROSITE" id="PS50004"/>
    </source>
</evidence>
<dbReference type="InterPro" id="IPR000008">
    <property type="entry name" value="C2_dom"/>
</dbReference>
<dbReference type="GO" id="GO:0047498">
    <property type="term" value="F:calcium-dependent phospholipase A2 activity"/>
    <property type="evidence" value="ECO:0007669"/>
    <property type="project" value="TreeGrafter"/>
</dbReference>
<evidence type="ECO:0000256" key="9">
    <source>
        <dbReference type="ARBA" id="ARBA00022963"/>
    </source>
</evidence>
<keyword evidence="10 12" id="KW-0443">Lipid metabolism</keyword>
<evidence type="ECO:0000259" key="15">
    <source>
        <dbReference type="PROSITE" id="PS51210"/>
    </source>
</evidence>
<dbReference type="GO" id="GO:0005544">
    <property type="term" value="F:calcium-dependent phospholipid binding"/>
    <property type="evidence" value="ECO:0007669"/>
    <property type="project" value="TreeGrafter"/>
</dbReference>
<evidence type="ECO:0000256" key="6">
    <source>
        <dbReference type="ARBA" id="ARBA00022723"/>
    </source>
</evidence>
<evidence type="ECO:0000256" key="8">
    <source>
        <dbReference type="ARBA" id="ARBA00022837"/>
    </source>
</evidence>
<feature type="domain" description="C2" evidence="14">
    <location>
        <begin position="1"/>
        <end position="102"/>
    </location>
</feature>